<evidence type="ECO:0000256" key="3">
    <source>
        <dbReference type="ARBA" id="ARBA00023163"/>
    </source>
</evidence>
<dbReference type="Gene3D" id="1.10.10.60">
    <property type="entry name" value="Homeodomain-like"/>
    <property type="match status" value="1"/>
</dbReference>
<dbReference type="SUPFAM" id="SSF48498">
    <property type="entry name" value="Tetracyclin repressor-like, C-terminal domain"/>
    <property type="match status" value="1"/>
</dbReference>
<evidence type="ECO:0000313" key="6">
    <source>
        <dbReference type="EMBL" id="MBO8193527.1"/>
    </source>
</evidence>
<keyword evidence="1" id="KW-0805">Transcription regulation</keyword>
<dbReference type="Pfam" id="PF02909">
    <property type="entry name" value="TetR_C_1"/>
    <property type="match status" value="1"/>
</dbReference>
<dbReference type="InterPro" id="IPR050109">
    <property type="entry name" value="HTH-type_TetR-like_transc_reg"/>
</dbReference>
<keyword evidence="7" id="KW-1185">Reference proteome</keyword>
<dbReference type="InterPro" id="IPR009057">
    <property type="entry name" value="Homeodomain-like_sf"/>
</dbReference>
<dbReference type="PROSITE" id="PS50977">
    <property type="entry name" value="HTH_TETR_2"/>
    <property type="match status" value="1"/>
</dbReference>
<dbReference type="PANTHER" id="PTHR30055:SF151">
    <property type="entry name" value="TRANSCRIPTIONAL REGULATORY PROTEIN"/>
    <property type="match status" value="1"/>
</dbReference>
<comment type="caution">
    <text evidence="6">The sequence shown here is derived from an EMBL/GenBank/DDBJ whole genome shotgun (WGS) entry which is preliminary data.</text>
</comment>
<reference evidence="6 7" key="1">
    <citation type="submission" date="2020-11" db="EMBL/GenBank/DDBJ databases">
        <title>Streptomyces spirodelae sp. nov., isolated from duckweed.</title>
        <authorList>
            <person name="Saimee Y."/>
            <person name="Duangmal K."/>
        </authorList>
    </citation>
    <scope>NUCLEOTIDE SEQUENCE [LARGE SCALE GENOMIC DNA]</scope>
    <source>
        <strain evidence="6 7">S16-07</strain>
    </source>
</reference>
<feature type="domain" description="HTH tetR-type" evidence="5">
    <location>
        <begin position="36"/>
        <end position="96"/>
    </location>
</feature>
<dbReference type="InterPro" id="IPR036271">
    <property type="entry name" value="Tet_transcr_reg_TetR-rel_C_sf"/>
</dbReference>
<sequence>MAKAKDRTGAGDPARTLELLWREAGHNVSRRGPKQQLSIDTVVQNAIELADRDGLDTLTMRRLAQELGVTPMTLYTYVPGKAELLDLMLDAVYQQMPRTEHPPGTGWRTLVTAVAHENRALFRCHPWVAGLPVTRPALGPGLMAKYEHELGAFDGTGLDDIEMDAALTHLLDFVRSTARTALDAQAADRDSAMSDEQWWAANAPLLARVFDPARYPLATRVGSAAGAAHQGAYDAEHAYAFGLQCVLDGFAALIDQRG</sequence>
<organism evidence="6 7">
    <name type="scientific">Streptomyces oryzae</name>
    <dbReference type="NCBI Taxonomy" id="1434886"/>
    <lineage>
        <taxon>Bacteria</taxon>
        <taxon>Bacillati</taxon>
        <taxon>Actinomycetota</taxon>
        <taxon>Actinomycetes</taxon>
        <taxon>Kitasatosporales</taxon>
        <taxon>Streptomycetaceae</taxon>
        <taxon>Streptomyces</taxon>
    </lineage>
</organism>
<feature type="DNA-binding region" description="H-T-H motif" evidence="4">
    <location>
        <begin position="59"/>
        <end position="78"/>
    </location>
</feature>
<dbReference type="RefSeq" id="WP_209240632.1">
    <property type="nucleotide sequence ID" value="NZ_JADKMA010000085.1"/>
</dbReference>
<name>A0ABS3XDQ9_9ACTN</name>
<dbReference type="Pfam" id="PF00440">
    <property type="entry name" value="TetR_N"/>
    <property type="match status" value="1"/>
</dbReference>
<proteinExistence type="predicted"/>
<dbReference type="Gene3D" id="1.10.357.10">
    <property type="entry name" value="Tetracycline Repressor, domain 2"/>
    <property type="match status" value="1"/>
</dbReference>
<dbReference type="Proteomes" id="UP001519064">
    <property type="component" value="Unassembled WGS sequence"/>
</dbReference>
<evidence type="ECO:0000256" key="1">
    <source>
        <dbReference type="ARBA" id="ARBA00023015"/>
    </source>
</evidence>
<keyword evidence="2 4" id="KW-0238">DNA-binding</keyword>
<dbReference type="PANTHER" id="PTHR30055">
    <property type="entry name" value="HTH-TYPE TRANSCRIPTIONAL REGULATOR RUTR"/>
    <property type="match status" value="1"/>
</dbReference>
<gene>
    <name evidence="6" type="ORF">ITI46_17950</name>
</gene>
<dbReference type="EMBL" id="JADKMA010000085">
    <property type="protein sequence ID" value="MBO8193527.1"/>
    <property type="molecule type" value="Genomic_DNA"/>
</dbReference>
<evidence type="ECO:0000313" key="7">
    <source>
        <dbReference type="Proteomes" id="UP001519064"/>
    </source>
</evidence>
<evidence type="ECO:0000256" key="4">
    <source>
        <dbReference type="PROSITE-ProRule" id="PRU00335"/>
    </source>
</evidence>
<dbReference type="InterPro" id="IPR001647">
    <property type="entry name" value="HTH_TetR"/>
</dbReference>
<evidence type="ECO:0000259" key="5">
    <source>
        <dbReference type="PROSITE" id="PS50977"/>
    </source>
</evidence>
<dbReference type="InterPro" id="IPR004111">
    <property type="entry name" value="Repressor_TetR_C"/>
</dbReference>
<evidence type="ECO:0000256" key="2">
    <source>
        <dbReference type="ARBA" id="ARBA00023125"/>
    </source>
</evidence>
<protein>
    <submittedName>
        <fullName evidence="6">TetR/AcrR family transcriptional regulator C-terminal domain-containing protein</fullName>
    </submittedName>
</protein>
<keyword evidence="3" id="KW-0804">Transcription</keyword>
<dbReference type="SUPFAM" id="SSF46689">
    <property type="entry name" value="Homeodomain-like"/>
    <property type="match status" value="1"/>
</dbReference>
<accession>A0ABS3XDQ9</accession>